<organism evidence="2 3">
    <name type="scientific">Ruegeria sediminis</name>
    <dbReference type="NCBI Taxonomy" id="2583820"/>
    <lineage>
        <taxon>Bacteria</taxon>
        <taxon>Pseudomonadati</taxon>
        <taxon>Pseudomonadota</taxon>
        <taxon>Alphaproteobacteria</taxon>
        <taxon>Rhodobacterales</taxon>
        <taxon>Roseobacteraceae</taxon>
        <taxon>Ruegeria</taxon>
    </lineage>
</organism>
<evidence type="ECO:0000313" key="3">
    <source>
        <dbReference type="Proteomes" id="UP001193035"/>
    </source>
</evidence>
<feature type="transmembrane region" description="Helical" evidence="1">
    <location>
        <begin position="96"/>
        <end position="116"/>
    </location>
</feature>
<dbReference type="Proteomes" id="UP001193035">
    <property type="component" value="Unassembled WGS sequence"/>
</dbReference>
<comment type="caution">
    <text evidence="2">The sequence shown here is derived from an EMBL/GenBank/DDBJ whole genome shotgun (WGS) entry which is preliminary data.</text>
</comment>
<dbReference type="RefSeq" id="WP_138843617.1">
    <property type="nucleotide sequence ID" value="NZ_VCPD01000005.1"/>
</dbReference>
<reference evidence="2 3" key="1">
    <citation type="submission" date="2019-05" db="EMBL/GenBank/DDBJ databases">
        <title>Ruegeria sp. nov., isolated from tidal flat.</title>
        <authorList>
            <person name="Kim W."/>
        </authorList>
    </citation>
    <scope>NUCLEOTIDE SEQUENCE [LARGE SCALE GENOMIC DNA]</scope>
    <source>
        <strain evidence="2 3">CAU 1488</strain>
    </source>
</reference>
<feature type="transmembrane region" description="Helical" evidence="1">
    <location>
        <begin position="20"/>
        <end position="38"/>
    </location>
</feature>
<name>A0ABY2WVV5_9RHOB</name>
<keyword evidence="1" id="KW-0812">Transmembrane</keyword>
<gene>
    <name evidence="2" type="ORF">FGK63_14845</name>
</gene>
<dbReference type="EMBL" id="VCPD01000005">
    <property type="protein sequence ID" value="TMV06422.1"/>
    <property type="molecule type" value="Genomic_DNA"/>
</dbReference>
<proteinExistence type="predicted"/>
<evidence type="ECO:0000256" key="1">
    <source>
        <dbReference type="SAM" id="Phobius"/>
    </source>
</evidence>
<accession>A0ABY2WVV5</accession>
<sequence>MTPEMRSTLSIARLTHYFSIVRTTFFLFVAIAAILILGPQEFSLALAMLVVATTAFGILAGNTALEDIENLRADLSPEVADTNYGKGIKSRNMPMFKALSAGLIGLTGLAQLLAILF</sequence>
<protein>
    <recommendedName>
        <fullName evidence="4">Heme o synthase</fullName>
    </recommendedName>
</protein>
<keyword evidence="3" id="KW-1185">Reference proteome</keyword>
<feature type="transmembrane region" description="Helical" evidence="1">
    <location>
        <begin position="44"/>
        <end position="65"/>
    </location>
</feature>
<evidence type="ECO:0000313" key="2">
    <source>
        <dbReference type="EMBL" id="TMV06422.1"/>
    </source>
</evidence>
<keyword evidence="1" id="KW-0472">Membrane</keyword>
<keyword evidence="1" id="KW-1133">Transmembrane helix</keyword>
<evidence type="ECO:0008006" key="4">
    <source>
        <dbReference type="Google" id="ProtNLM"/>
    </source>
</evidence>